<proteinExistence type="predicted"/>
<dbReference type="RefSeq" id="WP_171780679.1">
    <property type="nucleotide sequence ID" value="NZ_JABAGV010000041.1"/>
</dbReference>
<dbReference type="EMBL" id="JABAGV010000041">
    <property type="protein sequence ID" value="MBC2476053.1"/>
    <property type="molecule type" value="Genomic_DNA"/>
</dbReference>
<sequence>MNIEFMFNDIKDINLIYSKEEKYNEDWGDNVTEVRYIGSDYCKNIVIQLKSHFTEIKGFNYNGQTIRIAHEEYDIKTMEKKYSISFTIDTFKNNTQAQLLINLFSSSDIGKYDTFLEKIKIFIKKILLKDWKMCTWIIDEQSEYLGMELYPLIFKTENKMRAFINKVLTYKLGIKWMKLIGFKNRIKDKRTTNVDFKRIVPEFDNINDSLICLTVESLKELMLETKIYETSFDFSDTDILKLHEKLVEDDRNSVFQKLIQLRKLKVDIWRDVFKKYFDNNIENSIKDFIKNRNHVAHNKLLTNASFEKMKQNILEVEIKFDKADRLFSDEEPSDELIETWDSEEEELLNEKEYIHDRISNETGINILFSKEIFELFKEKIQELYTEINDCEYFSYAVEVSKLNNIEDEPINQTLFSIESNVDENFNFYVWVLFEITEGMGEDSYMNLWIEKSDMTNILETKVIYHNGEAHEDAMECYYVPDSESYFGDKVFKRFIEDLKRYISNDMNTIKSEVDNHDYLVIKKGENSPLADFPCWNCNQNYISVDDNIYTYGHCINCGEENEILKCIGCGKLYSAEDGGGDLCNYCLEKIEKE</sequence>
<evidence type="ECO:0000313" key="2">
    <source>
        <dbReference type="Proteomes" id="UP001194098"/>
    </source>
</evidence>
<gene>
    <name evidence="1" type="ORF">HGI39_15380</name>
</gene>
<evidence type="ECO:0000313" key="1">
    <source>
        <dbReference type="EMBL" id="MBC2476053.1"/>
    </source>
</evidence>
<protein>
    <recommendedName>
        <fullName evidence="3">Apea-like HEPN domain-containing protein</fullName>
    </recommendedName>
</protein>
<dbReference type="Proteomes" id="UP001194098">
    <property type="component" value="Unassembled WGS sequence"/>
</dbReference>
<organism evidence="1 2">
    <name type="scientific">Clostridium beijerinckii</name>
    <name type="common">Clostridium MP</name>
    <dbReference type="NCBI Taxonomy" id="1520"/>
    <lineage>
        <taxon>Bacteria</taxon>
        <taxon>Bacillati</taxon>
        <taxon>Bacillota</taxon>
        <taxon>Clostridia</taxon>
        <taxon>Eubacteriales</taxon>
        <taxon>Clostridiaceae</taxon>
        <taxon>Clostridium</taxon>
    </lineage>
</organism>
<reference evidence="1" key="1">
    <citation type="submission" date="2020-04" db="EMBL/GenBank/DDBJ databases">
        <authorList>
            <person name="Brown S."/>
        </authorList>
    </citation>
    <scope>NUCLEOTIDE SEQUENCE</scope>
    <source>
        <strain evidence="1">DJ015</strain>
    </source>
</reference>
<dbReference type="AlphaFoldDB" id="A0AAW3WB82"/>
<reference evidence="1" key="2">
    <citation type="journal article" date="2022" name="Nat. Biotechnol.">
        <title>Carbon-negative production of acetone and isopropanol by gas fermentation at industrial pilot scale.</title>
        <authorList>
            <person name="Liew F.E."/>
            <person name="Nogle R."/>
            <person name="Abdalla T."/>
            <person name="Rasor B.J."/>
            <person name="Canter C."/>
            <person name="Jensen R.O."/>
            <person name="Wang L."/>
            <person name="Strutz J."/>
            <person name="Chirania P."/>
            <person name="De Tissera S."/>
            <person name="Mueller A.P."/>
            <person name="Ruan Z."/>
            <person name="Gao A."/>
            <person name="Tran L."/>
            <person name="Engle N.L."/>
            <person name="Bromley J.C."/>
            <person name="Daniell J."/>
            <person name="Conrado R."/>
            <person name="Tschaplinski T.J."/>
            <person name="Giannone R.J."/>
            <person name="Hettich R.L."/>
            <person name="Karim A.S."/>
            <person name="Simpson S.D."/>
            <person name="Brown S.D."/>
            <person name="Leang C."/>
            <person name="Jewett M.C."/>
            <person name="Kopke M."/>
        </authorList>
    </citation>
    <scope>NUCLEOTIDE SEQUENCE</scope>
    <source>
        <strain evidence="1">DJ015</strain>
    </source>
</reference>
<name>A0AAW3WB82_CLOBE</name>
<comment type="caution">
    <text evidence="1">The sequence shown here is derived from an EMBL/GenBank/DDBJ whole genome shotgun (WGS) entry which is preliminary data.</text>
</comment>
<accession>A0AAW3WB82</accession>
<evidence type="ECO:0008006" key="3">
    <source>
        <dbReference type="Google" id="ProtNLM"/>
    </source>
</evidence>